<feature type="domain" description="Reverse transcriptase" evidence="1">
    <location>
        <begin position="88"/>
        <end position="228"/>
    </location>
</feature>
<accession>A0AAV4HGH0</accession>
<gene>
    <name evidence="2" type="ORF">ElyMa_000955400</name>
</gene>
<sequence>MKKLKALLNEHNILQLVYKPTHKDKHTLDLTLMRSVFLAIPKLDISDPHVLSDHTIITFKLNVENPKATPYTVNTRKLKKKELDIKTLKAGFDTHDHDILLSRLSSTYDICGSTIKWFHSYITNRHQKVPVVTVQDECEKLRLKFGVPQGSALRPILFYLYSAALHDVLVKHGFQFHINADDTQLFKSVDACKVPSLFESLLKCVYDVSEWMDANRLKSIHDKTEVFVIGTPAKVSTLETRS</sequence>
<name>A0AAV4HGH0_9GAST</name>
<organism evidence="2 3">
    <name type="scientific">Elysia marginata</name>
    <dbReference type="NCBI Taxonomy" id="1093978"/>
    <lineage>
        <taxon>Eukaryota</taxon>
        <taxon>Metazoa</taxon>
        <taxon>Spiralia</taxon>
        <taxon>Lophotrochozoa</taxon>
        <taxon>Mollusca</taxon>
        <taxon>Gastropoda</taxon>
        <taxon>Heterobranchia</taxon>
        <taxon>Euthyneura</taxon>
        <taxon>Panpulmonata</taxon>
        <taxon>Sacoglossa</taxon>
        <taxon>Placobranchoidea</taxon>
        <taxon>Plakobranchidae</taxon>
        <taxon>Elysia</taxon>
    </lineage>
</organism>
<dbReference type="InterPro" id="IPR000477">
    <property type="entry name" value="RT_dom"/>
</dbReference>
<dbReference type="AlphaFoldDB" id="A0AAV4HGH0"/>
<dbReference type="Proteomes" id="UP000762676">
    <property type="component" value="Unassembled WGS sequence"/>
</dbReference>
<evidence type="ECO:0000313" key="3">
    <source>
        <dbReference type="Proteomes" id="UP000762676"/>
    </source>
</evidence>
<evidence type="ECO:0000313" key="2">
    <source>
        <dbReference type="EMBL" id="GFR95925.1"/>
    </source>
</evidence>
<dbReference type="InterPro" id="IPR043502">
    <property type="entry name" value="DNA/RNA_pol_sf"/>
</dbReference>
<proteinExistence type="predicted"/>
<dbReference type="GO" id="GO:0003964">
    <property type="term" value="F:RNA-directed DNA polymerase activity"/>
    <property type="evidence" value="ECO:0007669"/>
    <property type="project" value="UniProtKB-KW"/>
</dbReference>
<protein>
    <submittedName>
        <fullName evidence="2">Reverse transcriptase-like protein</fullName>
    </submittedName>
</protein>
<keyword evidence="2" id="KW-0548">Nucleotidyltransferase</keyword>
<keyword evidence="2" id="KW-0695">RNA-directed DNA polymerase</keyword>
<dbReference type="Pfam" id="PF00078">
    <property type="entry name" value="RVT_1"/>
    <property type="match status" value="1"/>
</dbReference>
<evidence type="ECO:0000259" key="1">
    <source>
        <dbReference type="Pfam" id="PF00078"/>
    </source>
</evidence>
<comment type="caution">
    <text evidence="2">The sequence shown here is derived from an EMBL/GenBank/DDBJ whole genome shotgun (WGS) entry which is preliminary data.</text>
</comment>
<keyword evidence="3" id="KW-1185">Reference proteome</keyword>
<keyword evidence="2" id="KW-0808">Transferase</keyword>
<reference evidence="2 3" key="1">
    <citation type="journal article" date="2021" name="Elife">
        <title>Chloroplast acquisition without the gene transfer in kleptoplastic sea slugs, Plakobranchus ocellatus.</title>
        <authorList>
            <person name="Maeda T."/>
            <person name="Takahashi S."/>
            <person name="Yoshida T."/>
            <person name="Shimamura S."/>
            <person name="Takaki Y."/>
            <person name="Nagai Y."/>
            <person name="Toyoda A."/>
            <person name="Suzuki Y."/>
            <person name="Arimoto A."/>
            <person name="Ishii H."/>
            <person name="Satoh N."/>
            <person name="Nishiyama T."/>
            <person name="Hasebe M."/>
            <person name="Maruyama T."/>
            <person name="Minagawa J."/>
            <person name="Obokata J."/>
            <person name="Shigenobu S."/>
        </authorList>
    </citation>
    <scope>NUCLEOTIDE SEQUENCE [LARGE SCALE GENOMIC DNA]</scope>
</reference>
<dbReference type="PANTHER" id="PTHR33332">
    <property type="entry name" value="REVERSE TRANSCRIPTASE DOMAIN-CONTAINING PROTEIN"/>
    <property type="match status" value="1"/>
</dbReference>
<dbReference type="SUPFAM" id="SSF56672">
    <property type="entry name" value="DNA/RNA polymerases"/>
    <property type="match status" value="1"/>
</dbReference>
<dbReference type="EMBL" id="BMAT01001948">
    <property type="protein sequence ID" value="GFR95925.1"/>
    <property type="molecule type" value="Genomic_DNA"/>
</dbReference>